<evidence type="ECO:0000313" key="9">
    <source>
        <dbReference type="EMBL" id="EEF59373.1"/>
    </source>
</evidence>
<evidence type="ECO:0000256" key="1">
    <source>
        <dbReference type="ARBA" id="ARBA00000085"/>
    </source>
</evidence>
<dbReference type="InterPro" id="IPR000014">
    <property type="entry name" value="PAS"/>
</dbReference>
<dbReference type="EMBL" id="ABOX02000029">
    <property type="protein sequence ID" value="EEF59373.1"/>
    <property type="molecule type" value="Genomic_DNA"/>
</dbReference>
<evidence type="ECO:0000256" key="7">
    <source>
        <dbReference type="ARBA" id="ARBA00023136"/>
    </source>
</evidence>
<dbReference type="OrthoDB" id="9813151at2"/>
<dbReference type="SMART" id="SM00091">
    <property type="entry name" value="PAS"/>
    <property type="match status" value="1"/>
</dbReference>
<dbReference type="NCBIfam" id="TIGR00229">
    <property type="entry name" value="sensory_box"/>
    <property type="match status" value="1"/>
</dbReference>
<dbReference type="Gene3D" id="1.10.287.130">
    <property type="match status" value="1"/>
</dbReference>
<evidence type="ECO:0000256" key="3">
    <source>
        <dbReference type="ARBA" id="ARBA00022553"/>
    </source>
</evidence>
<dbReference type="SUPFAM" id="SSF47384">
    <property type="entry name" value="Homodimeric domain of signal transducing histidine kinase"/>
    <property type="match status" value="1"/>
</dbReference>
<evidence type="ECO:0000256" key="4">
    <source>
        <dbReference type="ARBA" id="ARBA00022679"/>
    </source>
</evidence>
<dbReference type="GO" id="GO:0016036">
    <property type="term" value="P:cellular response to phosphate starvation"/>
    <property type="evidence" value="ECO:0007669"/>
    <property type="project" value="TreeGrafter"/>
</dbReference>
<dbReference type="SUPFAM" id="SSF55785">
    <property type="entry name" value="PYP-like sensor domain (PAS domain)"/>
    <property type="match status" value="1"/>
</dbReference>
<dbReference type="PANTHER" id="PTHR45453:SF1">
    <property type="entry name" value="PHOSPHATE REGULON SENSOR PROTEIN PHOR"/>
    <property type="match status" value="1"/>
</dbReference>
<dbReference type="EC" id="2.7.13.3" evidence="2"/>
<dbReference type="FunFam" id="1.10.287.130:FF:000001">
    <property type="entry name" value="Two-component sensor histidine kinase"/>
    <property type="match status" value="1"/>
</dbReference>
<dbReference type="SMART" id="SM00388">
    <property type="entry name" value="HisKA"/>
    <property type="match status" value="1"/>
</dbReference>
<dbReference type="RefSeq" id="WP_007416659.1">
    <property type="nucleotide sequence ID" value="NZ_ABOX02000029.1"/>
</dbReference>
<sequence>MLYLLLSIVIAGAVALHFWWRHRYRRLLEEIAREKQSLSDAQREHGLEITQRKAEQQALFNSMTEGVLILDHAGHVQLVNKSLQEFFSINKDVRGQTIMEAFRLQELAELARRAEQERLVKGFELELNGTNNRRLEVNAATVTGREGGQHGTIMVFHDLTRLKELENTRQEFVANVSHELRTPLSLIKGFVETLIDGAKDNPELCTRFLGTIEKHTDRLTFLIEDLLTISKLESGQIVMNLNEVNLNNEVGRAVDDLQSRASGKNVKLQNTLAEDLKARADADRLQQVLFNLIENAIKYGRTGGNVTIGGKALPGDKVEIWVKDDGPGIPDEARERVFERFYRVDRARSRETGGTGLGLAIVKHIVQAHGGEVWVSSEPGQGTTFYFTLLQT</sequence>
<keyword evidence="10" id="KW-1185">Reference proteome</keyword>
<dbReference type="GO" id="GO:0004721">
    <property type="term" value="F:phosphoprotein phosphatase activity"/>
    <property type="evidence" value="ECO:0007669"/>
    <property type="project" value="TreeGrafter"/>
</dbReference>
<dbReference type="SUPFAM" id="SSF55874">
    <property type="entry name" value="ATPase domain of HSP90 chaperone/DNA topoisomerase II/histidine kinase"/>
    <property type="match status" value="1"/>
</dbReference>
<dbReference type="AlphaFoldDB" id="B9XLH0"/>
<proteinExistence type="predicted"/>
<dbReference type="InterPro" id="IPR004358">
    <property type="entry name" value="Sig_transdc_His_kin-like_C"/>
</dbReference>
<organism evidence="9 10">
    <name type="scientific">Pedosphaera parvula (strain Ellin514)</name>
    <dbReference type="NCBI Taxonomy" id="320771"/>
    <lineage>
        <taxon>Bacteria</taxon>
        <taxon>Pseudomonadati</taxon>
        <taxon>Verrucomicrobiota</taxon>
        <taxon>Pedosphaerae</taxon>
        <taxon>Pedosphaerales</taxon>
        <taxon>Pedosphaeraceae</taxon>
        <taxon>Pedosphaera</taxon>
    </lineage>
</organism>
<feature type="domain" description="Histidine kinase" evidence="8">
    <location>
        <begin position="175"/>
        <end position="392"/>
    </location>
</feature>
<dbReference type="InterPro" id="IPR035965">
    <property type="entry name" value="PAS-like_dom_sf"/>
</dbReference>
<keyword evidence="7" id="KW-0472">Membrane</keyword>
<dbReference type="InterPro" id="IPR003594">
    <property type="entry name" value="HATPase_dom"/>
</dbReference>
<keyword evidence="5 9" id="KW-0418">Kinase</keyword>
<protein>
    <recommendedName>
        <fullName evidence="2">histidine kinase</fullName>
        <ecNumber evidence="2">2.7.13.3</ecNumber>
    </recommendedName>
</protein>
<comment type="caution">
    <text evidence="9">The sequence shown here is derived from an EMBL/GenBank/DDBJ whole genome shotgun (WGS) entry which is preliminary data.</text>
</comment>
<reference evidence="9 10" key="1">
    <citation type="journal article" date="2011" name="J. Bacteriol.">
        <title>Genome sequence of 'Pedosphaera parvula' Ellin514, an aerobic Verrucomicrobial isolate from pasture soil.</title>
        <authorList>
            <person name="Kant R."/>
            <person name="van Passel M.W."/>
            <person name="Sangwan P."/>
            <person name="Palva A."/>
            <person name="Lucas S."/>
            <person name="Copeland A."/>
            <person name="Lapidus A."/>
            <person name="Glavina Del Rio T."/>
            <person name="Dalin E."/>
            <person name="Tice H."/>
            <person name="Bruce D."/>
            <person name="Goodwin L."/>
            <person name="Pitluck S."/>
            <person name="Chertkov O."/>
            <person name="Larimer F.W."/>
            <person name="Land M.L."/>
            <person name="Hauser L."/>
            <person name="Brettin T.S."/>
            <person name="Detter J.C."/>
            <person name="Han S."/>
            <person name="de Vos W.M."/>
            <person name="Janssen P.H."/>
            <person name="Smidt H."/>
        </authorList>
    </citation>
    <scope>NUCLEOTIDE SEQUENCE [LARGE SCALE GENOMIC DNA]</scope>
    <source>
        <strain evidence="9 10">Ellin514</strain>
    </source>
</reference>
<dbReference type="CDD" id="cd00130">
    <property type="entry name" value="PAS"/>
    <property type="match status" value="1"/>
</dbReference>
<evidence type="ECO:0000256" key="5">
    <source>
        <dbReference type="ARBA" id="ARBA00022777"/>
    </source>
</evidence>
<dbReference type="Proteomes" id="UP000003688">
    <property type="component" value="Unassembled WGS sequence"/>
</dbReference>
<evidence type="ECO:0000313" key="10">
    <source>
        <dbReference type="Proteomes" id="UP000003688"/>
    </source>
</evidence>
<dbReference type="InterPro" id="IPR005467">
    <property type="entry name" value="His_kinase_dom"/>
</dbReference>
<keyword evidence="6" id="KW-0902">Two-component regulatory system</keyword>
<dbReference type="FunFam" id="3.30.565.10:FF:000006">
    <property type="entry name" value="Sensor histidine kinase WalK"/>
    <property type="match status" value="1"/>
</dbReference>
<dbReference type="Pfam" id="PF00989">
    <property type="entry name" value="PAS"/>
    <property type="match status" value="1"/>
</dbReference>
<dbReference type="Gene3D" id="3.30.450.20">
    <property type="entry name" value="PAS domain"/>
    <property type="match status" value="1"/>
</dbReference>
<evidence type="ECO:0000256" key="2">
    <source>
        <dbReference type="ARBA" id="ARBA00012438"/>
    </source>
</evidence>
<dbReference type="PROSITE" id="PS50109">
    <property type="entry name" value="HIS_KIN"/>
    <property type="match status" value="1"/>
</dbReference>
<keyword evidence="4 9" id="KW-0808">Transferase</keyword>
<evidence type="ECO:0000256" key="6">
    <source>
        <dbReference type="ARBA" id="ARBA00023012"/>
    </source>
</evidence>
<dbReference type="GO" id="GO:0000155">
    <property type="term" value="F:phosphorelay sensor kinase activity"/>
    <property type="evidence" value="ECO:0007669"/>
    <property type="project" value="InterPro"/>
</dbReference>
<gene>
    <name evidence="9" type="ORF">Cflav_PD1921</name>
</gene>
<evidence type="ECO:0000259" key="8">
    <source>
        <dbReference type="PROSITE" id="PS50109"/>
    </source>
</evidence>
<dbReference type="InterPro" id="IPR036890">
    <property type="entry name" value="HATPase_C_sf"/>
</dbReference>
<comment type="catalytic activity">
    <reaction evidence="1">
        <text>ATP + protein L-histidine = ADP + protein N-phospho-L-histidine.</text>
        <dbReference type="EC" id="2.7.13.3"/>
    </reaction>
</comment>
<accession>B9XLH0</accession>
<dbReference type="GO" id="GO:0005886">
    <property type="term" value="C:plasma membrane"/>
    <property type="evidence" value="ECO:0007669"/>
    <property type="project" value="TreeGrafter"/>
</dbReference>
<dbReference type="PRINTS" id="PR00344">
    <property type="entry name" value="BCTRLSENSOR"/>
</dbReference>
<dbReference type="GO" id="GO:0006355">
    <property type="term" value="P:regulation of DNA-templated transcription"/>
    <property type="evidence" value="ECO:0007669"/>
    <property type="project" value="InterPro"/>
</dbReference>
<dbReference type="STRING" id="320771.Cflav_PD1921"/>
<name>B9XLH0_PEDPL</name>
<dbReference type="InterPro" id="IPR036097">
    <property type="entry name" value="HisK_dim/P_sf"/>
</dbReference>
<dbReference type="InterPro" id="IPR003661">
    <property type="entry name" value="HisK_dim/P_dom"/>
</dbReference>
<dbReference type="CDD" id="cd00075">
    <property type="entry name" value="HATPase"/>
    <property type="match status" value="1"/>
</dbReference>
<dbReference type="Pfam" id="PF02518">
    <property type="entry name" value="HATPase_c"/>
    <property type="match status" value="1"/>
</dbReference>
<dbReference type="Gene3D" id="3.30.565.10">
    <property type="entry name" value="Histidine kinase-like ATPase, C-terminal domain"/>
    <property type="match status" value="1"/>
</dbReference>
<dbReference type="PANTHER" id="PTHR45453">
    <property type="entry name" value="PHOSPHATE REGULON SENSOR PROTEIN PHOR"/>
    <property type="match status" value="1"/>
</dbReference>
<dbReference type="SMART" id="SM00387">
    <property type="entry name" value="HATPase_c"/>
    <property type="match status" value="1"/>
</dbReference>
<dbReference type="Pfam" id="PF00512">
    <property type="entry name" value="HisKA"/>
    <property type="match status" value="1"/>
</dbReference>
<dbReference type="CDD" id="cd00082">
    <property type="entry name" value="HisKA"/>
    <property type="match status" value="1"/>
</dbReference>
<keyword evidence="3" id="KW-0597">Phosphoprotein</keyword>
<dbReference type="InterPro" id="IPR013767">
    <property type="entry name" value="PAS_fold"/>
</dbReference>
<dbReference type="InterPro" id="IPR050351">
    <property type="entry name" value="BphY/WalK/GraS-like"/>
</dbReference>